<protein>
    <submittedName>
        <fullName evidence="1">Uncharacterized protein</fullName>
    </submittedName>
</protein>
<evidence type="ECO:0000313" key="2">
    <source>
        <dbReference type="Proteomes" id="UP000516260"/>
    </source>
</evidence>
<accession>A0A4Z2BJ31</accession>
<dbReference type="EMBL" id="SWLE01000016">
    <property type="protein sequence ID" value="TNM91160.1"/>
    <property type="molecule type" value="Genomic_DNA"/>
</dbReference>
<keyword evidence="2" id="KW-1185">Reference proteome</keyword>
<comment type="caution">
    <text evidence="1">The sequence shown here is derived from an EMBL/GenBank/DDBJ whole genome shotgun (WGS) entry which is preliminary data.</text>
</comment>
<dbReference type="AlphaFoldDB" id="A0A4Z2BJ31"/>
<gene>
    <name evidence="1" type="ORF">fugu_003449</name>
</gene>
<name>A0A4Z2BJ31_9TELE</name>
<dbReference type="Proteomes" id="UP000516260">
    <property type="component" value="Chromosome 3"/>
</dbReference>
<evidence type="ECO:0000313" key="1">
    <source>
        <dbReference type="EMBL" id="TNM91160.1"/>
    </source>
</evidence>
<proteinExistence type="predicted"/>
<sequence>MALLKSNKLFYCLGNISPSMGVFATRNSSWWGGVQMGPPDPILGVTGGLQEG</sequence>
<organism evidence="1 2">
    <name type="scientific">Takifugu bimaculatus</name>
    <dbReference type="NCBI Taxonomy" id="433685"/>
    <lineage>
        <taxon>Eukaryota</taxon>
        <taxon>Metazoa</taxon>
        <taxon>Chordata</taxon>
        <taxon>Craniata</taxon>
        <taxon>Vertebrata</taxon>
        <taxon>Euteleostomi</taxon>
        <taxon>Actinopterygii</taxon>
        <taxon>Neopterygii</taxon>
        <taxon>Teleostei</taxon>
        <taxon>Neoteleostei</taxon>
        <taxon>Acanthomorphata</taxon>
        <taxon>Eupercaria</taxon>
        <taxon>Tetraodontiformes</taxon>
        <taxon>Tetradontoidea</taxon>
        <taxon>Tetraodontidae</taxon>
        <taxon>Takifugu</taxon>
    </lineage>
</organism>
<reference evidence="1 2" key="1">
    <citation type="submission" date="2019-04" db="EMBL/GenBank/DDBJ databases">
        <title>The sequence and de novo assembly of Takifugu bimaculatus genome using PacBio and Hi-C technologies.</title>
        <authorList>
            <person name="Xu P."/>
            <person name="Liu B."/>
            <person name="Zhou Z."/>
        </authorList>
    </citation>
    <scope>NUCLEOTIDE SEQUENCE [LARGE SCALE GENOMIC DNA]</scope>
    <source>
        <strain evidence="1">TB-2018</strain>
        <tissue evidence="1">Muscle</tissue>
    </source>
</reference>